<feature type="chain" id="PRO_5021697239" evidence="2">
    <location>
        <begin position="22"/>
        <end position="132"/>
    </location>
</feature>
<accession>A0A521AP99</accession>
<dbReference type="SUPFAM" id="SSF55008">
    <property type="entry name" value="HMA, heavy metal-associated domain"/>
    <property type="match status" value="1"/>
</dbReference>
<feature type="signal peptide" evidence="2">
    <location>
        <begin position="1"/>
        <end position="21"/>
    </location>
</feature>
<dbReference type="Gene3D" id="3.30.70.100">
    <property type="match status" value="1"/>
</dbReference>
<evidence type="ECO:0000259" key="3">
    <source>
        <dbReference type="PROSITE" id="PS50846"/>
    </source>
</evidence>
<feature type="region of interest" description="Disordered" evidence="1">
    <location>
        <begin position="110"/>
        <end position="132"/>
    </location>
</feature>
<keyword evidence="2" id="KW-0732">Signal</keyword>
<dbReference type="InterPro" id="IPR006121">
    <property type="entry name" value="HMA_dom"/>
</dbReference>
<organism evidence="4 5">
    <name type="scientific">Saccharicrinis carchari</name>
    <dbReference type="NCBI Taxonomy" id="1168039"/>
    <lineage>
        <taxon>Bacteria</taxon>
        <taxon>Pseudomonadati</taxon>
        <taxon>Bacteroidota</taxon>
        <taxon>Bacteroidia</taxon>
        <taxon>Marinilabiliales</taxon>
        <taxon>Marinilabiliaceae</taxon>
        <taxon>Saccharicrinis</taxon>
    </lineage>
</organism>
<evidence type="ECO:0000313" key="5">
    <source>
        <dbReference type="Proteomes" id="UP000319040"/>
    </source>
</evidence>
<dbReference type="EMBL" id="FXTB01000001">
    <property type="protein sequence ID" value="SMO36663.1"/>
    <property type="molecule type" value="Genomic_DNA"/>
</dbReference>
<dbReference type="RefSeq" id="WP_142531692.1">
    <property type="nucleotide sequence ID" value="NZ_FXTB01000001.1"/>
</dbReference>
<name>A0A521AP99_SACCC</name>
<evidence type="ECO:0000256" key="1">
    <source>
        <dbReference type="SAM" id="MobiDB-lite"/>
    </source>
</evidence>
<evidence type="ECO:0000313" key="4">
    <source>
        <dbReference type="EMBL" id="SMO36663.1"/>
    </source>
</evidence>
<dbReference type="PROSITE" id="PS50846">
    <property type="entry name" value="HMA_2"/>
    <property type="match status" value="1"/>
</dbReference>
<feature type="domain" description="HMA" evidence="3">
    <location>
        <begin position="23"/>
        <end position="89"/>
    </location>
</feature>
<evidence type="ECO:0000256" key="2">
    <source>
        <dbReference type="SAM" id="SignalP"/>
    </source>
</evidence>
<dbReference type="Proteomes" id="UP000319040">
    <property type="component" value="Unassembled WGS sequence"/>
</dbReference>
<sequence length="132" mass="14720">MKTKMLSLASMFLLGTMTVFGQAKTEKIEVKGNCSMCERRIEKAANTVEGVTDAQWNKKTKVLAFTFNSNKGKVDQVHKAVAKAGHDTDKVKASKETYDKLPNCCQYDRTEAKKGSETKGHKEHKGHEGHQM</sequence>
<gene>
    <name evidence="4" type="ORF">SAMN06265379_101298</name>
</gene>
<dbReference type="AlphaFoldDB" id="A0A521AP99"/>
<dbReference type="GO" id="GO:0046872">
    <property type="term" value="F:metal ion binding"/>
    <property type="evidence" value="ECO:0007669"/>
    <property type="project" value="InterPro"/>
</dbReference>
<proteinExistence type="predicted"/>
<keyword evidence="5" id="KW-1185">Reference proteome</keyword>
<dbReference type="Pfam" id="PF00403">
    <property type="entry name" value="HMA"/>
    <property type="match status" value="1"/>
</dbReference>
<reference evidence="4 5" key="1">
    <citation type="submission" date="2017-05" db="EMBL/GenBank/DDBJ databases">
        <authorList>
            <person name="Varghese N."/>
            <person name="Submissions S."/>
        </authorList>
    </citation>
    <scope>NUCLEOTIDE SEQUENCE [LARGE SCALE GENOMIC DNA]</scope>
    <source>
        <strain evidence="4 5">DSM 27040</strain>
    </source>
</reference>
<dbReference type="InterPro" id="IPR036163">
    <property type="entry name" value="HMA_dom_sf"/>
</dbReference>
<protein>
    <submittedName>
        <fullName evidence="4">Copper chaperone CopZ</fullName>
    </submittedName>
</protein>
<dbReference type="CDD" id="cd00371">
    <property type="entry name" value="HMA"/>
    <property type="match status" value="1"/>
</dbReference>
<dbReference type="OrthoDB" id="5513217at2"/>